<dbReference type="AlphaFoldDB" id="A0A6N4SMF5"/>
<keyword evidence="1" id="KW-0175">Coiled coil</keyword>
<feature type="signal peptide" evidence="3">
    <location>
        <begin position="1"/>
        <end position="24"/>
    </location>
</feature>
<evidence type="ECO:0000256" key="3">
    <source>
        <dbReference type="SAM" id="SignalP"/>
    </source>
</evidence>
<keyword evidence="3" id="KW-0732">Signal</keyword>
<evidence type="ECO:0000256" key="1">
    <source>
        <dbReference type="SAM" id="Coils"/>
    </source>
</evidence>
<dbReference type="EMBL" id="CP000383">
    <property type="protein sequence ID" value="ABG57447.1"/>
    <property type="molecule type" value="Genomic_DNA"/>
</dbReference>
<accession>A0A6N4SMF5</accession>
<organism evidence="4 5">
    <name type="scientific">Cytophaga hutchinsonii (strain ATCC 33406 / DSM 1761 / CIP 103989 / NBRC 15051 / NCIMB 9469 / D465)</name>
    <dbReference type="NCBI Taxonomy" id="269798"/>
    <lineage>
        <taxon>Bacteria</taxon>
        <taxon>Pseudomonadati</taxon>
        <taxon>Bacteroidota</taxon>
        <taxon>Cytophagia</taxon>
        <taxon>Cytophagales</taxon>
        <taxon>Cytophagaceae</taxon>
        <taxon>Cytophaga</taxon>
    </lineage>
</organism>
<reference evidence="4 5" key="1">
    <citation type="journal article" date="2007" name="Appl. Environ. Microbiol.">
        <title>Genome sequence of the cellulolytic gliding bacterium Cytophaga hutchinsonii.</title>
        <authorList>
            <person name="Xie G."/>
            <person name="Bruce D.C."/>
            <person name="Challacombe J.F."/>
            <person name="Chertkov O."/>
            <person name="Detter J.C."/>
            <person name="Gilna P."/>
            <person name="Han C.S."/>
            <person name="Lucas S."/>
            <person name="Misra M."/>
            <person name="Myers G.L."/>
            <person name="Richardson P."/>
            <person name="Tapia R."/>
            <person name="Thayer N."/>
            <person name="Thompson L.S."/>
            <person name="Brettin T.S."/>
            <person name="Henrissat B."/>
            <person name="Wilson D.B."/>
            <person name="McBride M.J."/>
        </authorList>
    </citation>
    <scope>NUCLEOTIDE SEQUENCE [LARGE SCALE GENOMIC DNA]</scope>
    <source>
        <strain evidence="5">ATCC 33406 / DSM 1761 / CIP 103989 / NBRC 15051 / NCIMB 9469 / D465</strain>
    </source>
</reference>
<evidence type="ECO:0000313" key="5">
    <source>
        <dbReference type="Proteomes" id="UP000001822"/>
    </source>
</evidence>
<feature type="coiled-coil region" evidence="1">
    <location>
        <begin position="238"/>
        <end position="293"/>
    </location>
</feature>
<sequence>MFAKIMKYLMSILAGLVLTISAVAQSQKTVEVVSGHAQVLQVDRQGMQVTLSLDEKFVTKNWLQKLKEYGKVESEKGGYVVHGATISGISQACTIYSTVFSGKTGTVVFWAIDMGDGYVTEGHNHYAHAKTKLKEFALSAYIADINVQIAAAEAALNSSVKNQEKLTKQGESLKNDTQKNAKEKSDLEKKLVDNEKELKALDASEVQIENRMKEVKATDNHEEQQKLLKESLSNTNNIEKNKQQKISLENKLKENENERLKLIEDTKTNASNVTAAKEEVAKMTKALEVVKDKLKAYQ</sequence>
<feature type="chain" id="PRO_5027113737" evidence="3">
    <location>
        <begin position="25"/>
        <end position="298"/>
    </location>
</feature>
<feature type="region of interest" description="Disordered" evidence="2">
    <location>
        <begin position="167"/>
        <end position="190"/>
    </location>
</feature>
<proteinExistence type="predicted"/>
<name>A0A6N4SMF5_CYTH3</name>
<evidence type="ECO:0000313" key="4">
    <source>
        <dbReference type="EMBL" id="ABG57447.1"/>
    </source>
</evidence>
<dbReference type="KEGG" id="chu:CHU_0155"/>
<evidence type="ECO:0000256" key="2">
    <source>
        <dbReference type="SAM" id="MobiDB-lite"/>
    </source>
</evidence>
<protein>
    <submittedName>
        <fullName evidence="4">ATPase involved in DNA repair chromosome segregation ATPase</fullName>
    </submittedName>
</protein>
<keyword evidence="5" id="KW-1185">Reference proteome</keyword>
<gene>
    <name evidence="4" type="ordered locus">CHU_0155</name>
</gene>
<dbReference type="Proteomes" id="UP000001822">
    <property type="component" value="Chromosome"/>
</dbReference>